<dbReference type="SUPFAM" id="SSF56112">
    <property type="entry name" value="Protein kinase-like (PK-like)"/>
    <property type="match status" value="1"/>
</dbReference>
<evidence type="ECO:0000256" key="2">
    <source>
        <dbReference type="ARBA" id="ARBA00022679"/>
    </source>
</evidence>
<dbReference type="PROSITE" id="PS50011">
    <property type="entry name" value="PROTEIN_KINASE_DOM"/>
    <property type="match status" value="1"/>
</dbReference>
<feature type="compositionally biased region" description="Pro residues" evidence="6">
    <location>
        <begin position="297"/>
        <end position="308"/>
    </location>
</feature>
<dbReference type="Proteomes" id="UP001501427">
    <property type="component" value="Unassembled WGS sequence"/>
</dbReference>
<sequence length="571" mass="59670">MPDAAPLEPGDPRALGQYEVVGRLGAGGQGAVFLGKAPGGEYVAVKLLHAQMANDPAARARFTREVSAAQKVEPFCTARVIEADVHGDQPYVVSEFIDGPSLHDVVAHDGPRSPAELERLAIGTVTALAAIHEAGIVHRDFKPNNVMLAADGPRVVDFGIARTVNSQESAVTATGMVVGTPGYLAPEQLTGAPLTPAVDIFAWAATMVFAATGQSPFEADTLPVIINRILNEEPDLSALPPGPLRDLIGQCLSKDAGLRPPAPQLLLNLLGHVGAAPAGQAGAEDLLNQGTRIASQLPPPPPVPPAPQARPQQQITPPPMPMHQGPPQGPPHGPTTPPPQPITPPPMPMYQGAPPGPTTPPPPPQQMGQQMGMPHPGAPRPPVPPGPQYGAPKQSSSAGPIIAIGCGVLALITIIAIVAVIVIASNEGGSDPDPDPFPPPSTYTPRVPTPGSTSRGGLLGVYEGDARQPDADAGHQNFQARFALLYTSGTARYTYPSGAQDNCYTRLTLLSGDRTSEKVEYQETPMAGMDPSKCAAGYITFTQQGSEETLRWEWRQNRSDPTASAYGTVRK</sequence>
<organism evidence="10 11">
    <name type="scientific">Actinomadura livida</name>
    <dbReference type="NCBI Taxonomy" id="79909"/>
    <lineage>
        <taxon>Bacteria</taxon>
        <taxon>Bacillati</taxon>
        <taxon>Actinomycetota</taxon>
        <taxon>Actinomycetes</taxon>
        <taxon>Streptosporangiales</taxon>
        <taxon>Thermomonosporaceae</taxon>
        <taxon>Actinomadura</taxon>
    </lineage>
</organism>
<reference evidence="10 11" key="2">
    <citation type="submission" date="2020-08" db="EMBL/GenBank/DDBJ databases">
        <title>Sequencing the genomes of 1000 actinobacteria strains.</title>
        <authorList>
            <person name="Klenk H.-P."/>
        </authorList>
    </citation>
    <scope>NUCLEOTIDE SEQUENCE [LARGE SCALE GENOMIC DNA]</scope>
    <source>
        <strain evidence="10 11">DSM 44772</strain>
    </source>
</reference>
<reference evidence="9 12" key="1">
    <citation type="journal article" date="2019" name="Int. J. Syst. Evol. Microbiol.">
        <title>The Global Catalogue of Microorganisms (GCM) 10K type strain sequencing project: providing services to taxonomists for standard genome sequencing and annotation.</title>
        <authorList>
            <consortium name="The Broad Institute Genomics Platform"/>
            <consortium name="The Broad Institute Genome Sequencing Center for Infectious Disease"/>
            <person name="Wu L."/>
            <person name="Ma J."/>
        </authorList>
    </citation>
    <scope>NUCLEOTIDE SEQUENCE [LARGE SCALE GENOMIC DNA]</scope>
    <source>
        <strain evidence="9 12">JCM 10667</strain>
    </source>
</reference>
<evidence type="ECO:0000256" key="6">
    <source>
        <dbReference type="SAM" id="MobiDB-lite"/>
    </source>
</evidence>
<keyword evidence="5" id="KW-0067">ATP-binding</keyword>
<keyword evidence="7" id="KW-0812">Transmembrane</keyword>
<keyword evidence="3" id="KW-0547">Nucleotide-binding</keyword>
<evidence type="ECO:0000256" key="4">
    <source>
        <dbReference type="ARBA" id="ARBA00022777"/>
    </source>
</evidence>
<keyword evidence="7" id="KW-0472">Membrane</keyword>
<evidence type="ECO:0000313" key="11">
    <source>
        <dbReference type="Proteomes" id="UP000549343"/>
    </source>
</evidence>
<evidence type="ECO:0000256" key="5">
    <source>
        <dbReference type="ARBA" id="ARBA00022840"/>
    </source>
</evidence>
<dbReference type="InterPro" id="IPR011009">
    <property type="entry name" value="Kinase-like_dom_sf"/>
</dbReference>
<dbReference type="RefSeq" id="WP_184882514.1">
    <property type="nucleotide sequence ID" value="NZ_BAAAHD010000064.1"/>
</dbReference>
<dbReference type="EMBL" id="BAAAHD010000064">
    <property type="protein sequence ID" value="GAA0586909.1"/>
    <property type="molecule type" value="Genomic_DNA"/>
</dbReference>
<feature type="compositionally biased region" description="Pro residues" evidence="6">
    <location>
        <begin position="327"/>
        <end position="365"/>
    </location>
</feature>
<keyword evidence="7" id="KW-1133">Transmembrane helix</keyword>
<dbReference type="InterPro" id="IPR000719">
    <property type="entry name" value="Prot_kinase_dom"/>
</dbReference>
<evidence type="ECO:0000313" key="12">
    <source>
        <dbReference type="Proteomes" id="UP001501427"/>
    </source>
</evidence>
<dbReference type="GO" id="GO:0004674">
    <property type="term" value="F:protein serine/threonine kinase activity"/>
    <property type="evidence" value="ECO:0007669"/>
    <property type="project" value="UniProtKB-KW"/>
</dbReference>
<feature type="compositionally biased region" description="Pro residues" evidence="6">
    <location>
        <begin position="376"/>
        <end position="387"/>
    </location>
</feature>
<dbReference type="PANTHER" id="PTHR43671">
    <property type="entry name" value="SERINE/THREONINE-PROTEIN KINASE NEK"/>
    <property type="match status" value="1"/>
</dbReference>
<dbReference type="EC" id="2.7.11.1" evidence="1"/>
<feature type="transmembrane region" description="Helical" evidence="7">
    <location>
        <begin position="401"/>
        <end position="424"/>
    </location>
</feature>
<dbReference type="InterPro" id="IPR008271">
    <property type="entry name" value="Ser/Thr_kinase_AS"/>
</dbReference>
<evidence type="ECO:0000313" key="10">
    <source>
        <dbReference type="EMBL" id="MBB4774054.1"/>
    </source>
</evidence>
<name>A0A7W7IBI8_9ACTN</name>
<dbReference type="GO" id="GO:0005524">
    <property type="term" value="F:ATP binding"/>
    <property type="evidence" value="ECO:0007669"/>
    <property type="project" value="UniProtKB-KW"/>
</dbReference>
<keyword evidence="12" id="KW-1185">Reference proteome</keyword>
<evidence type="ECO:0000256" key="3">
    <source>
        <dbReference type="ARBA" id="ARBA00022741"/>
    </source>
</evidence>
<feature type="domain" description="Protein kinase" evidence="8">
    <location>
        <begin position="18"/>
        <end position="275"/>
    </location>
</feature>
<dbReference type="Pfam" id="PF00069">
    <property type="entry name" value="Pkinase"/>
    <property type="match status" value="1"/>
</dbReference>
<feature type="region of interest" description="Disordered" evidence="6">
    <location>
        <begin position="429"/>
        <end position="455"/>
    </location>
</feature>
<accession>A0A7W7IBI8</accession>
<feature type="compositionally biased region" description="Low complexity" evidence="6">
    <location>
        <begin position="366"/>
        <end position="375"/>
    </location>
</feature>
<dbReference type="EMBL" id="JACHMV010000001">
    <property type="protein sequence ID" value="MBB4774054.1"/>
    <property type="molecule type" value="Genomic_DNA"/>
</dbReference>
<keyword evidence="4 10" id="KW-0418">Kinase</keyword>
<reference evidence="9" key="3">
    <citation type="submission" date="2023-12" db="EMBL/GenBank/DDBJ databases">
        <authorList>
            <person name="Sun Q."/>
            <person name="Inoue M."/>
        </authorList>
    </citation>
    <scope>NUCLEOTIDE SEQUENCE</scope>
    <source>
        <strain evidence="9">JCM 10667</strain>
    </source>
</reference>
<evidence type="ECO:0000256" key="7">
    <source>
        <dbReference type="SAM" id="Phobius"/>
    </source>
</evidence>
<proteinExistence type="predicted"/>
<dbReference type="Proteomes" id="UP000549343">
    <property type="component" value="Unassembled WGS sequence"/>
</dbReference>
<protein>
    <recommendedName>
        <fullName evidence="1">non-specific serine/threonine protein kinase</fullName>
        <ecNumber evidence="1">2.7.11.1</ecNumber>
    </recommendedName>
</protein>
<evidence type="ECO:0000313" key="9">
    <source>
        <dbReference type="EMBL" id="GAA0586909.1"/>
    </source>
</evidence>
<dbReference type="PANTHER" id="PTHR43671:SF13">
    <property type="entry name" value="SERINE_THREONINE-PROTEIN KINASE NEK2"/>
    <property type="match status" value="1"/>
</dbReference>
<evidence type="ECO:0000259" key="8">
    <source>
        <dbReference type="PROSITE" id="PS50011"/>
    </source>
</evidence>
<dbReference type="Gene3D" id="3.30.200.20">
    <property type="entry name" value="Phosphorylase Kinase, domain 1"/>
    <property type="match status" value="1"/>
</dbReference>
<dbReference type="AlphaFoldDB" id="A0A7W7IBI8"/>
<keyword evidence="10" id="KW-0723">Serine/threonine-protein kinase</keyword>
<dbReference type="InterPro" id="IPR050660">
    <property type="entry name" value="NEK_Ser/Thr_kinase"/>
</dbReference>
<evidence type="ECO:0000256" key="1">
    <source>
        <dbReference type="ARBA" id="ARBA00012513"/>
    </source>
</evidence>
<dbReference type="Gene3D" id="1.10.510.10">
    <property type="entry name" value="Transferase(Phosphotransferase) domain 1"/>
    <property type="match status" value="1"/>
</dbReference>
<comment type="caution">
    <text evidence="10">The sequence shown here is derived from an EMBL/GenBank/DDBJ whole genome shotgun (WGS) entry which is preliminary data.</text>
</comment>
<keyword evidence="2" id="KW-0808">Transferase</keyword>
<dbReference type="PROSITE" id="PS00108">
    <property type="entry name" value="PROTEIN_KINASE_ST"/>
    <property type="match status" value="1"/>
</dbReference>
<gene>
    <name evidence="10" type="ORF">F4557_002472</name>
    <name evidence="9" type="ORF">GCM10009546_56560</name>
</gene>
<dbReference type="CDD" id="cd14014">
    <property type="entry name" value="STKc_PknB_like"/>
    <property type="match status" value="1"/>
</dbReference>
<feature type="region of interest" description="Disordered" evidence="6">
    <location>
        <begin position="292"/>
        <end position="396"/>
    </location>
</feature>